<reference evidence="4" key="1">
    <citation type="submission" date="2024-04" db="UniProtKB">
        <authorList>
            <consortium name="EnsemblMetazoa"/>
        </authorList>
    </citation>
    <scope>IDENTIFICATION</scope>
    <source>
        <strain evidence="4">EBRO</strain>
    </source>
</reference>
<feature type="region of interest" description="Disordered" evidence="2">
    <location>
        <begin position="983"/>
        <end position="1055"/>
    </location>
</feature>
<feature type="region of interest" description="Disordered" evidence="2">
    <location>
        <begin position="175"/>
        <end position="194"/>
    </location>
</feature>
<feature type="compositionally biased region" description="Polar residues" evidence="2">
    <location>
        <begin position="1018"/>
        <end position="1032"/>
    </location>
</feature>
<organism evidence="4 5">
    <name type="scientific">Anopheles atroparvus</name>
    <name type="common">European mosquito</name>
    <dbReference type="NCBI Taxonomy" id="41427"/>
    <lineage>
        <taxon>Eukaryota</taxon>
        <taxon>Metazoa</taxon>
        <taxon>Ecdysozoa</taxon>
        <taxon>Arthropoda</taxon>
        <taxon>Hexapoda</taxon>
        <taxon>Insecta</taxon>
        <taxon>Pterygota</taxon>
        <taxon>Neoptera</taxon>
        <taxon>Endopterygota</taxon>
        <taxon>Diptera</taxon>
        <taxon>Nematocera</taxon>
        <taxon>Culicoidea</taxon>
        <taxon>Culicidae</taxon>
        <taxon>Anophelinae</taxon>
        <taxon>Anopheles</taxon>
    </lineage>
</organism>
<feature type="compositionally biased region" description="Polar residues" evidence="2">
    <location>
        <begin position="728"/>
        <end position="742"/>
    </location>
</feature>
<comment type="similarity">
    <text evidence="1">Belongs to the PA-PLA1 family.</text>
</comment>
<dbReference type="EnsemblMetazoa" id="ENSAATROPT003546">
    <property type="protein sequence ID" value="ENSAATROPP003405"/>
    <property type="gene ID" value="ENSAATROPG002811"/>
</dbReference>
<dbReference type="PANTHER" id="PTHR23509:SF10">
    <property type="entry name" value="LD21067P"/>
    <property type="match status" value="1"/>
</dbReference>
<sequence length="1788" mass="191243">MASYMPGDNAKSDTSRKPPVIKNPLLSSQVTGLTLDDFAPVAVLLPAAPLPTIAKDPLESTGLSKPAIFSAQTSGSGGVPELPQDTDSFSEIDLTATSESQTPSRPQPVEYNPLQDLEESEGRGLGVLDGADDTASSAASTYLQQTSALTAQFAAQLPNVASTVFSTFSRVIKGNSPAPPTANEHQQQPSASYSQHEFLNTPHHTYGGPPLPLPSAGSLTPLLNSSAFDPSAPLSTLVGADQQHLEQGQSAAAQSLPPAPPPTFYNPEQLPSTAPPPSASGAPVNSYRLGGSKKKTYAHIPGLSTSASQPIGEVIPGAPSPQNAPFVPHPFAPPVLPQPADAPTNQGAAFPHPADTTNLFPVAQPLDVGRVEPPPPAAADTKGKPSLFGYIPTKIFDKLPKPSFGGEAKKEEVTLFAAPQGGASIVDQFAELSVTSGLPPQGVAVAATPFAGGPPSAAQSQPPVSSSHFSPDVPEATEQPIAPGPVQPPSQPPPKFYSPGQFPAVSVAPPSATARKGNPYSAARRAPGVGRYKNPLAPVSAPTTGPIFLPNQLPPTAAQSQQLKEHPAVVVGAGVTQVFSTVPPSILTTTQQAPVSIFNPAVSTTDTSSILAPDSTSVGEPIPQQSAASHPEPLEPSLVPTFAGSFPPAGLNKQPFSQPPVSIFNPAASVQGDQAVSGVGVEPSFPYTPASQNESVFPLPPVVEPLEIANVEPPTTLSKLQESFAPLESQNEGVPPLSQQASFVEPPESANNPWQAQFNSFNIPSGSSVSQANSSTVPARLDFPQSDGTGGGFTQFLDADAPSGGSKPIIDSRSRSSENVLSPPPRPNSNLSEPAVIFPAFVPPADIFRSHTDPSAPALAADIFQQLGASQQQANESHYRPTAQDTNGNNPADFFSGSLTPSLASNLPAKQQVEASQTSESFFVPSAQQELTASYKTPESAPAINPTDFFNSNSIVADSSIKTGQAVSSVPLFNFFGRATETSVVDSGTGNSTLTQEPKGHHGGEELANEQPAAVPPSKSNVSSFDNVNNRSELAAAEDDDGGQEGTARIGNASNEPIFSSDNLFEFKSSAYQDGGFYSRNAGQHGLDAHDGNSSMAAMATTSVGAPDTTGTSIAESGSTNIAYRPTYNHWFYRREVEGKVMWSPFTMADSMALEDGWVLANGKPRTAADDEEGSEPPAPVIVHTDGGRYDVSIRERQRTPVYWNGPSNEVRRCSWFYKNVDSRFVPYEEEVAEQLEREYKEASTSGEWHRRVTIPNGETVVFHGPSVIVHFLQTQNPDTWGGGSSPVPSTTNRPRVVKRGIDEFNIDDDEPEKIDHLLFMVHGIGEACDLRFRRVEEVVEEFRSISAQLVQSHYRSSFDRGDVGRVEILPISWHDDLHSVESGVDEKLKSITLDSIPKLRHFTNDTLLDVLFYTSPMFCQSIIDAVGNSLNRLYTLFCQRNPSFNGRISLAGHSLGSLILFDLLCHQKKAEPNPTMEQENSENPDGDSVPPLPHHHAHVHHRPLVRKCSQQIHYEVGPAGTGQPYITYPQLLFEPKMFFALGSPIGMFVTIRGIDALGLDFKLPTCDGFFNIFHPYDPVAYRIEALINPELSALRPVLIPHHKGRKRMHLELKETMVRVSNDLKQRVSDVFRNTLDTVWALTTMSSRPDPKAIQQEVDKVLEDQLKFDTGASSTNLGGGSDVDSGETSLPLGRLNQTRRVDYVLQEAPFEFINEYLFALTSHVCYWDSEDTMLFVMKEIYSSLGVQTDLQVPQQSMTIERPLAGTSPAASSCSLNSNFNLFPQANNR</sequence>
<evidence type="ECO:0000313" key="5">
    <source>
        <dbReference type="Proteomes" id="UP000075880"/>
    </source>
</evidence>
<dbReference type="Pfam" id="PF02862">
    <property type="entry name" value="DDHD"/>
    <property type="match status" value="1"/>
</dbReference>
<dbReference type="InterPro" id="IPR058055">
    <property type="entry name" value="PA-PLA1"/>
</dbReference>
<dbReference type="InterPro" id="IPR057826">
    <property type="entry name" value="WWE_C20G8.02"/>
</dbReference>
<dbReference type="PROSITE" id="PS51043">
    <property type="entry name" value="DDHD"/>
    <property type="match status" value="1"/>
</dbReference>
<accession>A0AAG5CX70</accession>
<proteinExistence type="inferred from homology"/>
<feature type="compositionally biased region" description="Polar residues" evidence="2">
    <location>
        <begin position="749"/>
        <end position="777"/>
    </location>
</feature>
<dbReference type="InterPro" id="IPR004177">
    <property type="entry name" value="DDHD_dom"/>
</dbReference>
<keyword evidence="5" id="KW-1185">Reference proteome</keyword>
<feature type="region of interest" description="Disordered" evidence="2">
    <location>
        <begin position="869"/>
        <end position="899"/>
    </location>
</feature>
<feature type="compositionally biased region" description="Low complexity" evidence="2">
    <location>
        <begin position="503"/>
        <end position="512"/>
    </location>
</feature>
<feature type="compositionally biased region" description="Low complexity" evidence="2">
    <location>
        <begin position="454"/>
        <end position="467"/>
    </location>
</feature>
<name>A0AAG5CX70_ANOAO</name>
<feature type="compositionally biased region" description="Polar residues" evidence="2">
    <location>
        <begin position="95"/>
        <end position="104"/>
    </location>
</feature>
<feature type="compositionally biased region" description="Polar residues" evidence="2">
    <location>
        <begin position="983"/>
        <end position="996"/>
    </location>
</feature>
<feature type="compositionally biased region" description="Polar residues" evidence="2">
    <location>
        <begin position="605"/>
        <end position="628"/>
    </location>
</feature>
<feature type="compositionally biased region" description="Pro residues" evidence="2">
    <location>
        <begin position="482"/>
        <end position="496"/>
    </location>
</feature>
<dbReference type="GO" id="GO:0004620">
    <property type="term" value="F:phospholipase activity"/>
    <property type="evidence" value="ECO:0007669"/>
    <property type="project" value="TreeGrafter"/>
</dbReference>
<feature type="region of interest" description="Disordered" evidence="2">
    <location>
        <begin position="605"/>
        <end position="636"/>
    </location>
</feature>
<feature type="region of interest" description="Disordered" evidence="2">
    <location>
        <begin position="1472"/>
        <end position="1497"/>
    </location>
</feature>
<dbReference type="PANTHER" id="PTHR23509">
    <property type="entry name" value="PA-PL1 PHOSPHOLIPASE FAMILY"/>
    <property type="match status" value="1"/>
</dbReference>
<dbReference type="InterPro" id="IPR057825">
    <property type="entry name" value="WWE_SEC23-DDH2"/>
</dbReference>
<dbReference type="SMART" id="SM01127">
    <property type="entry name" value="DDHD"/>
    <property type="match status" value="1"/>
</dbReference>
<feature type="compositionally biased region" description="Polar residues" evidence="2">
    <location>
        <begin position="183"/>
        <end position="194"/>
    </location>
</feature>
<feature type="region of interest" description="Disordered" evidence="2">
    <location>
        <begin position="726"/>
        <end position="832"/>
    </location>
</feature>
<feature type="region of interest" description="Disordered" evidence="2">
    <location>
        <begin position="1671"/>
        <end position="1691"/>
    </location>
</feature>
<evidence type="ECO:0000313" key="4">
    <source>
        <dbReference type="EnsemblMetazoa" id="ENSAATROPP003405"/>
    </source>
</evidence>
<feature type="domain" description="DDHD" evidence="3">
    <location>
        <begin position="1532"/>
        <end position="1742"/>
    </location>
</feature>
<dbReference type="GO" id="GO:0046872">
    <property type="term" value="F:metal ion binding"/>
    <property type="evidence" value="ECO:0007669"/>
    <property type="project" value="InterPro"/>
</dbReference>
<protein>
    <recommendedName>
        <fullName evidence="3">DDHD domain-containing protein</fullName>
    </recommendedName>
</protein>
<feature type="region of interest" description="Disordered" evidence="2">
    <location>
        <begin position="1"/>
        <end position="23"/>
    </location>
</feature>
<feature type="region of interest" description="Disordered" evidence="2">
    <location>
        <begin position="244"/>
        <end position="290"/>
    </location>
</feature>
<evidence type="ECO:0000259" key="3">
    <source>
        <dbReference type="PROSITE" id="PS51043"/>
    </source>
</evidence>
<dbReference type="Pfam" id="PF23464">
    <property type="entry name" value="WWE_3"/>
    <property type="match status" value="1"/>
</dbReference>
<dbReference type="GO" id="GO:0030134">
    <property type="term" value="C:COPII-coated ER to Golgi transport vesicle"/>
    <property type="evidence" value="ECO:0007669"/>
    <property type="project" value="TreeGrafter"/>
</dbReference>
<feature type="region of interest" description="Disordered" evidence="2">
    <location>
        <begin position="446"/>
        <end position="537"/>
    </location>
</feature>
<dbReference type="Pfam" id="PF23463">
    <property type="entry name" value="WWE_2"/>
    <property type="match status" value="1"/>
</dbReference>
<dbReference type="Proteomes" id="UP000075880">
    <property type="component" value="Unassembled WGS sequence"/>
</dbReference>
<feature type="region of interest" description="Disordered" evidence="2">
    <location>
        <begin position="1165"/>
        <end position="1185"/>
    </location>
</feature>
<evidence type="ECO:0000256" key="2">
    <source>
        <dbReference type="SAM" id="MobiDB-lite"/>
    </source>
</evidence>
<evidence type="ECO:0000256" key="1">
    <source>
        <dbReference type="ARBA" id="ARBA00038464"/>
    </source>
</evidence>
<feature type="region of interest" description="Disordered" evidence="2">
    <location>
        <begin position="95"/>
        <end position="115"/>
    </location>
</feature>